<dbReference type="PANTHER" id="PTHR43782:SF3">
    <property type="entry name" value="ARGINASE"/>
    <property type="match status" value="1"/>
</dbReference>
<keyword evidence="2" id="KW-0378">Hydrolase</keyword>
<evidence type="ECO:0000256" key="2">
    <source>
        <dbReference type="ARBA" id="ARBA00022801"/>
    </source>
</evidence>
<keyword evidence="3" id="KW-0464">Manganese</keyword>
<proteinExistence type="inferred from homology"/>
<name>A0A3A8KMS8_9BACT</name>
<dbReference type="SUPFAM" id="SSF52768">
    <property type="entry name" value="Arginase/deacetylase"/>
    <property type="match status" value="1"/>
</dbReference>
<reference evidence="6" key="1">
    <citation type="submission" date="2018-09" db="EMBL/GenBank/DDBJ databases">
        <authorList>
            <person name="Livingstone P.G."/>
            <person name="Whitworth D.E."/>
        </authorList>
    </citation>
    <scope>NUCLEOTIDE SEQUENCE [LARGE SCALE GENOMIC DNA]</scope>
    <source>
        <strain evidence="6">CA043D</strain>
    </source>
</reference>
<dbReference type="EMBL" id="RAWE01000037">
    <property type="protein sequence ID" value="RKH03732.1"/>
    <property type="molecule type" value="Genomic_DNA"/>
</dbReference>
<comment type="caution">
    <text evidence="5">The sequence shown here is derived from an EMBL/GenBank/DDBJ whole genome shotgun (WGS) entry which is preliminary data.</text>
</comment>
<keyword evidence="1" id="KW-0479">Metal-binding</keyword>
<evidence type="ECO:0000313" key="6">
    <source>
        <dbReference type="Proteomes" id="UP000268313"/>
    </source>
</evidence>
<sequence>MFPPISVLDAPSNLGLRPASPGAIPGVYQLPRVLREQGIVARLGAEDAGVVTPPPYSPAAEPDIGFRNGAALGRYSVALADRVGALRALGRFVLLLGGDCSVLVGSSLALRRAGAHGLAFIDAHDDFSYVKDRARLAGWFTAAGLDLALATGHGPDALCDLDGLKPYLREEDVVHLGLSRTAEDTAESAVHEFDTSRIPSLPLTAIRARGAKAVGDEARSRLEARGLPGFWIHVDADVLDLSVMPAVDSPNPDGLRLEELTALLASLLASPQAVGLELTILDPDLDPEGHCSRAFTDAVVAAFVQSGRVP</sequence>
<evidence type="ECO:0000256" key="3">
    <source>
        <dbReference type="ARBA" id="ARBA00023211"/>
    </source>
</evidence>
<evidence type="ECO:0000313" key="5">
    <source>
        <dbReference type="EMBL" id="RKH03732.1"/>
    </source>
</evidence>
<dbReference type="GO" id="GO:0004053">
    <property type="term" value="F:arginase activity"/>
    <property type="evidence" value="ECO:0007669"/>
    <property type="project" value="TreeGrafter"/>
</dbReference>
<evidence type="ECO:0000256" key="4">
    <source>
        <dbReference type="PROSITE-ProRule" id="PRU00742"/>
    </source>
</evidence>
<protein>
    <submittedName>
        <fullName evidence="5">Arginase family protein</fullName>
    </submittedName>
</protein>
<dbReference type="GO" id="GO:0005737">
    <property type="term" value="C:cytoplasm"/>
    <property type="evidence" value="ECO:0007669"/>
    <property type="project" value="TreeGrafter"/>
</dbReference>
<evidence type="ECO:0000256" key="1">
    <source>
        <dbReference type="ARBA" id="ARBA00022723"/>
    </source>
</evidence>
<dbReference type="Gene3D" id="3.40.800.10">
    <property type="entry name" value="Ureohydrolase domain"/>
    <property type="match status" value="1"/>
</dbReference>
<dbReference type="GO" id="GO:0030145">
    <property type="term" value="F:manganese ion binding"/>
    <property type="evidence" value="ECO:0007669"/>
    <property type="project" value="TreeGrafter"/>
</dbReference>
<dbReference type="PANTHER" id="PTHR43782">
    <property type="entry name" value="ARGINASE"/>
    <property type="match status" value="1"/>
</dbReference>
<dbReference type="CDD" id="cd09999">
    <property type="entry name" value="Arginase-like_1"/>
    <property type="match status" value="1"/>
</dbReference>
<keyword evidence="6" id="KW-1185">Reference proteome</keyword>
<dbReference type="RefSeq" id="WP_120602891.1">
    <property type="nucleotide sequence ID" value="NZ_JABFJX010000022.1"/>
</dbReference>
<dbReference type="InterPro" id="IPR006035">
    <property type="entry name" value="Ureohydrolase"/>
</dbReference>
<dbReference type="AlphaFoldDB" id="A0A3A8KMS8"/>
<dbReference type="InterPro" id="IPR023696">
    <property type="entry name" value="Ureohydrolase_dom_sf"/>
</dbReference>
<dbReference type="Proteomes" id="UP000268313">
    <property type="component" value="Unassembled WGS sequence"/>
</dbReference>
<organism evidence="5 6">
    <name type="scientific">Corallococcus carmarthensis</name>
    <dbReference type="NCBI Taxonomy" id="2316728"/>
    <lineage>
        <taxon>Bacteria</taxon>
        <taxon>Pseudomonadati</taxon>
        <taxon>Myxococcota</taxon>
        <taxon>Myxococcia</taxon>
        <taxon>Myxococcales</taxon>
        <taxon>Cystobacterineae</taxon>
        <taxon>Myxococcaceae</taxon>
        <taxon>Corallococcus</taxon>
    </lineage>
</organism>
<dbReference type="Pfam" id="PF00491">
    <property type="entry name" value="Arginase"/>
    <property type="match status" value="1"/>
</dbReference>
<gene>
    <name evidence="5" type="ORF">D7X32_13230</name>
</gene>
<accession>A0A3A8KMS8</accession>
<dbReference type="PROSITE" id="PS51409">
    <property type="entry name" value="ARGINASE_2"/>
    <property type="match status" value="1"/>
</dbReference>
<dbReference type="OrthoDB" id="9789727at2"/>
<comment type="similarity">
    <text evidence="4">Belongs to the arginase family.</text>
</comment>